<feature type="transmembrane region" description="Helical" evidence="1">
    <location>
        <begin position="90"/>
        <end position="107"/>
    </location>
</feature>
<feature type="transmembrane region" description="Helical" evidence="1">
    <location>
        <begin position="236"/>
        <end position="254"/>
    </location>
</feature>
<evidence type="ECO:0000256" key="1">
    <source>
        <dbReference type="SAM" id="Phobius"/>
    </source>
</evidence>
<keyword evidence="1" id="KW-0812">Transmembrane</keyword>
<evidence type="ECO:0008006" key="3">
    <source>
        <dbReference type="Google" id="ProtNLM"/>
    </source>
</evidence>
<dbReference type="AlphaFoldDB" id="A0A7G9YVD4"/>
<gene>
    <name evidence="2" type="ORF">ACBLIHAL_00027</name>
</gene>
<keyword evidence="1" id="KW-0472">Membrane</keyword>
<sequence length="330" mass="36822">MDLVEISIAAAIFTLKLTLFIYIGLFVANIACKREKILRLGIIFNPLVRWGKLPECCAFYFLMSMVNLSSAAPTLLGFYKKGLVSDDKQVIAATITAGLPIMFWYVLFFTGPIAIGLFGIINGILFLAVWCAIGLIETMMGVIYGRTRLSKSLQERYPEGNYRFNVPTPTSKNLEDFKQELKDASKDSFETLVKIMKILAPVIFILYVIINSEAVMSHVNESLRPIALIFPVEAEALPITISSAFNLIVALSLAQQLIMGGLPLIDAFMAIIVGMFLFNFFELFHSLIPYNVAFFGRKLGLRLAWVLFLAIGASELAVILILWSIKVFMM</sequence>
<name>A0A7G9YVD4_9EURY</name>
<dbReference type="InterPro" id="IPR038880">
    <property type="entry name" value="MJ0871-like"/>
</dbReference>
<protein>
    <recommendedName>
        <fullName evidence="3">Nucleoside transporter/FeoB GTPase Gate domain-containing protein</fullName>
    </recommendedName>
</protein>
<feature type="transmembrane region" description="Helical" evidence="1">
    <location>
        <begin position="301"/>
        <end position="325"/>
    </location>
</feature>
<dbReference type="PANTHER" id="PTHR38139:SF1">
    <property type="entry name" value="NUCLEOSIDE TRANSPORTER_FEOB GTPASE GATE DOMAIN-CONTAINING PROTEIN"/>
    <property type="match status" value="1"/>
</dbReference>
<feature type="transmembrane region" description="Helical" evidence="1">
    <location>
        <begin position="198"/>
        <end position="216"/>
    </location>
</feature>
<evidence type="ECO:0000313" key="2">
    <source>
        <dbReference type="EMBL" id="QNO51968.1"/>
    </source>
</evidence>
<dbReference type="EMBL" id="MT631497">
    <property type="protein sequence ID" value="QNO51968.1"/>
    <property type="molecule type" value="Genomic_DNA"/>
</dbReference>
<feature type="transmembrane region" description="Helical" evidence="1">
    <location>
        <begin position="6"/>
        <end position="30"/>
    </location>
</feature>
<dbReference type="PANTHER" id="PTHR38139">
    <property type="entry name" value="GATE DOMAIN-CONTAINING PROTEIN"/>
    <property type="match status" value="1"/>
</dbReference>
<keyword evidence="1" id="KW-1133">Transmembrane helix</keyword>
<feature type="transmembrane region" description="Helical" evidence="1">
    <location>
        <begin position="113"/>
        <end position="136"/>
    </location>
</feature>
<feature type="transmembrane region" description="Helical" evidence="1">
    <location>
        <begin position="261"/>
        <end position="281"/>
    </location>
</feature>
<accession>A0A7G9YVD4</accession>
<reference evidence="2" key="1">
    <citation type="submission" date="2020-06" db="EMBL/GenBank/DDBJ databases">
        <title>Unique genomic features of the anaerobic methanotrophic archaea.</title>
        <authorList>
            <person name="Chadwick G.L."/>
            <person name="Skennerton C.T."/>
            <person name="Laso-Perez R."/>
            <person name="Leu A.O."/>
            <person name="Speth D.R."/>
            <person name="Yu H."/>
            <person name="Morgan-Lang C."/>
            <person name="Hatzenpichler R."/>
            <person name="Goudeau D."/>
            <person name="Malmstrom R."/>
            <person name="Brazelton W.J."/>
            <person name="Woyke T."/>
            <person name="Hallam S.J."/>
            <person name="Tyson G.W."/>
            <person name="Wegener G."/>
            <person name="Boetius A."/>
            <person name="Orphan V."/>
        </authorList>
    </citation>
    <scope>NUCLEOTIDE SEQUENCE</scope>
</reference>
<organism evidence="2">
    <name type="scientific">Candidatus Methanophagaceae archaeon ANME-1 ERB6</name>
    <dbReference type="NCBI Taxonomy" id="2759912"/>
    <lineage>
        <taxon>Archaea</taxon>
        <taxon>Methanobacteriati</taxon>
        <taxon>Methanobacteriota</taxon>
        <taxon>Stenosarchaea group</taxon>
        <taxon>Methanomicrobia</taxon>
        <taxon>Candidatus Methanophagales</taxon>
        <taxon>Candidatus Methanophagaceae</taxon>
    </lineage>
</organism>
<feature type="transmembrane region" description="Helical" evidence="1">
    <location>
        <begin position="59"/>
        <end position="78"/>
    </location>
</feature>
<proteinExistence type="predicted"/>